<organism evidence="1 2">
    <name type="scientific">Roseateles puraquae</name>
    <dbReference type="NCBI Taxonomy" id="431059"/>
    <lineage>
        <taxon>Bacteria</taxon>
        <taxon>Pseudomonadati</taxon>
        <taxon>Pseudomonadota</taxon>
        <taxon>Betaproteobacteria</taxon>
        <taxon>Burkholderiales</taxon>
        <taxon>Sphaerotilaceae</taxon>
        <taxon>Roseateles</taxon>
    </lineage>
</organism>
<evidence type="ECO:0000313" key="2">
    <source>
        <dbReference type="Proteomes" id="UP000197446"/>
    </source>
</evidence>
<evidence type="ECO:0000313" key="1">
    <source>
        <dbReference type="EMBL" id="OWR05226.1"/>
    </source>
</evidence>
<sequence length="172" mass="18485">MKPVHLTLSSLLRRARAGILVMLVVVLPLHSVAQLAAGLKAHRHVHTGASRIAAGGHDSPVSLAARLAAPLRAVLDRLHAAQDLRLVGQGSWHEQGLHSHDGVFHTHDADTRDVLDLPDPGDEGRQVGATLFLAWLPQRWKLAEGEALPPVMGTTSAWRDRVVPPPLAPPRA</sequence>
<gene>
    <name evidence="1" type="ORF">CDO81_01765</name>
</gene>
<reference evidence="1 2" key="1">
    <citation type="journal article" date="2007" name="Int. J. Syst. Evol. Microbiol.">
        <title>Description of Pelomonas aquatica sp. nov. and Pelomonas puraquae sp. nov., isolated from industrial and haemodialysis water.</title>
        <authorList>
            <person name="Gomila M."/>
            <person name="Bowien B."/>
            <person name="Falsen E."/>
            <person name="Moore E.R."/>
            <person name="Lalucat J."/>
        </authorList>
    </citation>
    <scope>NUCLEOTIDE SEQUENCE [LARGE SCALE GENOMIC DNA]</scope>
    <source>
        <strain evidence="1 2">CCUG 52769</strain>
    </source>
</reference>
<dbReference type="Proteomes" id="UP000197446">
    <property type="component" value="Unassembled WGS sequence"/>
</dbReference>
<comment type="caution">
    <text evidence="1">The sequence shown here is derived from an EMBL/GenBank/DDBJ whole genome shotgun (WGS) entry which is preliminary data.</text>
</comment>
<keyword evidence="2" id="KW-1185">Reference proteome</keyword>
<proteinExistence type="predicted"/>
<dbReference type="OrthoDB" id="8899961at2"/>
<dbReference type="EMBL" id="NISI01000001">
    <property type="protein sequence ID" value="OWR05226.1"/>
    <property type="molecule type" value="Genomic_DNA"/>
</dbReference>
<name>A0A254NB76_9BURK</name>
<dbReference type="AlphaFoldDB" id="A0A254NB76"/>
<dbReference type="RefSeq" id="WP_088481436.1">
    <property type="nucleotide sequence ID" value="NZ_JBCNLH010000006.1"/>
</dbReference>
<accession>A0A254NB76</accession>
<protein>
    <submittedName>
        <fullName evidence="1">Uncharacterized protein</fullName>
    </submittedName>
</protein>